<organism evidence="2 3">
    <name type="scientific">Alkalimonas cellulosilytica</name>
    <dbReference type="NCBI Taxonomy" id="3058395"/>
    <lineage>
        <taxon>Bacteria</taxon>
        <taxon>Pseudomonadati</taxon>
        <taxon>Pseudomonadota</taxon>
        <taxon>Gammaproteobacteria</taxon>
        <taxon>Alkalimonas</taxon>
    </lineage>
</organism>
<keyword evidence="1" id="KW-1133">Transmembrane helix</keyword>
<dbReference type="RefSeq" id="WP_330130426.1">
    <property type="nucleotide sequence ID" value="NZ_JAUHLI010000037.1"/>
</dbReference>
<dbReference type="EMBL" id="JAUHLI010000037">
    <property type="protein sequence ID" value="MEE2003406.1"/>
    <property type="molecule type" value="Genomic_DNA"/>
</dbReference>
<evidence type="ECO:0000256" key="1">
    <source>
        <dbReference type="SAM" id="Phobius"/>
    </source>
</evidence>
<keyword evidence="1" id="KW-0472">Membrane</keyword>
<evidence type="ECO:0000313" key="3">
    <source>
        <dbReference type="Proteomes" id="UP001336314"/>
    </source>
</evidence>
<gene>
    <name evidence="2" type="ORF">QWY20_18325</name>
</gene>
<proteinExistence type="predicted"/>
<keyword evidence="3" id="KW-1185">Reference proteome</keyword>
<sequence>MTNNPNHDTKPHPDRAFYRGMMVCMVTSAFALAALAIVRR</sequence>
<dbReference type="Proteomes" id="UP001336314">
    <property type="component" value="Unassembled WGS sequence"/>
</dbReference>
<name>A0ABU7JA36_9GAMM</name>
<evidence type="ECO:0000313" key="2">
    <source>
        <dbReference type="EMBL" id="MEE2003406.1"/>
    </source>
</evidence>
<feature type="transmembrane region" description="Helical" evidence="1">
    <location>
        <begin position="16"/>
        <end position="38"/>
    </location>
</feature>
<comment type="caution">
    <text evidence="2">The sequence shown here is derived from an EMBL/GenBank/DDBJ whole genome shotgun (WGS) entry which is preliminary data.</text>
</comment>
<protein>
    <submittedName>
        <fullName evidence="2">Uncharacterized protein</fullName>
    </submittedName>
</protein>
<accession>A0ABU7JA36</accession>
<keyword evidence="1" id="KW-0812">Transmembrane</keyword>
<reference evidence="2 3" key="1">
    <citation type="submission" date="2023-07" db="EMBL/GenBank/DDBJ databases">
        <title>Alkalimonas sp., MEB108 novel, alkaliphilic bacterium isolated from Lonar Lake, India.</title>
        <authorList>
            <person name="Joshi A."/>
            <person name="Thite S."/>
        </authorList>
    </citation>
    <scope>NUCLEOTIDE SEQUENCE [LARGE SCALE GENOMIC DNA]</scope>
    <source>
        <strain evidence="2 3">MEB108</strain>
    </source>
</reference>